<comment type="caution">
    <text evidence="17">The sequence shown here is derived from an EMBL/GenBank/DDBJ whole genome shotgun (WGS) entry which is preliminary data.</text>
</comment>
<evidence type="ECO:0000313" key="17">
    <source>
        <dbReference type="EMBL" id="MCA6064401.1"/>
    </source>
</evidence>
<proteinExistence type="inferred from homology"/>
<keyword evidence="18" id="KW-1185">Reference proteome</keyword>
<evidence type="ECO:0000256" key="14">
    <source>
        <dbReference type="ARBA" id="ARBA00032361"/>
    </source>
</evidence>
<keyword evidence="6" id="KW-0444">Lipid biosynthesis</keyword>
<sequence length="264" mass="28309">MNDENKVVPLMDNMDNNEENIERKSAKWPGRKGIYLLPNLFTTGALFSGFYAIVASMNGNFENAAIAIFIAMVLDGMDGRVARLTNTQSDFGAEYDSLADMVSFGVAPALVSFTWALQDLGKIGWVAAFIYVAGAALRLARFNTQLAVADKNFFTGLASPAAAAIVAGTVWVFSEAGTPGTEIAWLVAMIVPAAGLLMVSNVRYHSFKGLDLRGKVPFVALLAVVMVFVVVSIDPAKVLLGVFMAYAMSGPVYEGWSRLKGNKS</sequence>
<organism evidence="17 18">
    <name type="scientific">Thalassolituus marinus</name>
    <dbReference type="NCBI Taxonomy" id="671053"/>
    <lineage>
        <taxon>Bacteria</taxon>
        <taxon>Pseudomonadati</taxon>
        <taxon>Pseudomonadota</taxon>
        <taxon>Gammaproteobacteria</taxon>
        <taxon>Oceanospirillales</taxon>
        <taxon>Oceanospirillaceae</taxon>
        <taxon>Thalassolituus</taxon>
    </lineage>
</organism>
<keyword evidence="11 16" id="KW-0472">Membrane</keyword>
<evidence type="ECO:0000256" key="10">
    <source>
        <dbReference type="ARBA" id="ARBA00023098"/>
    </source>
</evidence>
<dbReference type="InterPro" id="IPR000462">
    <property type="entry name" value="CDP-OH_P_trans"/>
</dbReference>
<keyword evidence="8 16" id="KW-0812">Transmembrane</keyword>
<comment type="similarity">
    <text evidence="3 15">Belongs to the CDP-alcohol phosphatidyltransferase class-I family.</text>
</comment>
<evidence type="ECO:0000256" key="4">
    <source>
        <dbReference type="ARBA" id="ARBA00013174"/>
    </source>
</evidence>
<dbReference type="Proteomes" id="UP000714380">
    <property type="component" value="Unassembled WGS sequence"/>
</dbReference>
<reference evidence="17 18" key="1">
    <citation type="submission" date="2020-12" db="EMBL/GenBank/DDBJ databases">
        <title>Novel Thalassolituus-related marine hydrocarbonoclastic bacteria mediated algae-derived hydrocarbons mineralization in twilight zone of the northern South China Sea.</title>
        <authorList>
            <person name="Dong C."/>
        </authorList>
    </citation>
    <scope>NUCLEOTIDE SEQUENCE [LARGE SCALE GENOMIC DNA]</scope>
    <source>
        <strain evidence="17 18">IMCC1826</strain>
    </source>
</reference>
<evidence type="ECO:0000256" key="8">
    <source>
        <dbReference type="ARBA" id="ARBA00022692"/>
    </source>
</evidence>
<comment type="subcellular location">
    <subcellularLocation>
        <location evidence="2">Endomembrane system</location>
        <topology evidence="2">Multi-pass membrane protein</topology>
    </subcellularLocation>
</comment>
<feature type="transmembrane region" description="Helical" evidence="16">
    <location>
        <begin position="123"/>
        <end position="140"/>
    </location>
</feature>
<dbReference type="InterPro" id="IPR043130">
    <property type="entry name" value="CDP-OH_PTrfase_TM_dom"/>
</dbReference>
<dbReference type="RefSeq" id="WP_404818753.1">
    <property type="nucleotide sequence ID" value="NZ_JAEDAH010000075.1"/>
</dbReference>
<dbReference type="GO" id="GO:0003882">
    <property type="term" value="F:CDP-diacylglycerol-serine O-phosphatidyltransferase activity"/>
    <property type="evidence" value="ECO:0007669"/>
    <property type="project" value="UniProtKB-EC"/>
</dbReference>
<gene>
    <name evidence="17" type="primary">pssA</name>
    <name evidence="17" type="ORF">I9W95_12365</name>
</gene>
<name>A0ABS7ZRW9_9GAMM</name>
<keyword evidence="12" id="KW-0594">Phospholipid biosynthesis</keyword>
<feature type="transmembrane region" description="Helical" evidence="16">
    <location>
        <begin position="183"/>
        <end position="204"/>
    </location>
</feature>
<protein>
    <recommendedName>
        <fullName evidence="5">CDP-diacylglycerol--serine O-phosphatidyltransferase</fullName>
        <ecNumber evidence="4">2.7.8.8</ecNumber>
    </recommendedName>
    <alternativeName>
        <fullName evidence="14">Phosphatidylserine synthase</fullName>
    </alternativeName>
</protein>
<dbReference type="NCBIfam" id="TIGR00473">
    <property type="entry name" value="pssA"/>
    <property type="match status" value="1"/>
</dbReference>
<evidence type="ECO:0000256" key="15">
    <source>
        <dbReference type="RuleBase" id="RU003750"/>
    </source>
</evidence>
<dbReference type="PANTHER" id="PTHR14269">
    <property type="entry name" value="CDP-DIACYLGLYCEROL--GLYCEROL-3-PHOSPHATE 3-PHOSPHATIDYLTRANSFERASE-RELATED"/>
    <property type="match status" value="1"/>
</dbReference>
<dbReference type="Gene3D" id="1.20.120.1760">
    <property type="match status" value="1"/>
</dbReference>
<evidence type="ECO:0000256" key="7">
    <source>
        <dbReference type="ARBA" id="ARBA00022679"/>
    </source>
</evidence>
<feature type="transmembrane region" description="Helical" evidence="16">
    <location>
        <begin position="152"/>
        <end position="171"/>
    </location>
</feature>
<dbReference type="InterPro" id="IPR048254">
    <property type="entry name" value="CDP_ALCOHOL_P_TRANSF_CS"/>
</dbReference>
<evidence type="ECO:0000256" key="13">
    <source>
        <dbReference type="ARBA" id="ARBA00023264"/>
    </source>
</evidence>
<evidence type="ECO:0000256" key="3">
    <source>
        <dbReference type="ARBA" id="ARBA00010441"/>
    </source>
</evidence>
<dbReference type="Pfam" id="PF01066">
    <property type="entry name" value="CDP-OH_P_transf"/>
    <property type="match status" value="1"/>
</dbReference>
<evidence type="ECO:0000256" key="5">
    <source>
        <dbReference type="ARBA" id="ARBA00017171"/>
    </source>
</evidence>
<dbReference type="EC" id="2.7.8.8" evidence="4"/>
<feature type="transmembrane region" description="Helical" evidence="16">
    <location>
        <begin position="216"/>
        <end position="233"/>
    </location>
</feature>
<dbReference type="InterPro" id="IPR050324">
    <property type="entry name" value="CDP-alcohol_PTase-I"/>
</dbReference>
<keyword evidence="7 15" id="KW-0808">Transferase</keyword>
<keyword evidence="13" id="KW-1208">Phospholipid metabolism</keyword>
<accession>A0ABS7ZRW9</accession>
<evidence type="ECO:0000256" key="6">
    <source>
        <dbReference type="ARBA" id="ARBA00022516"/>
    </source>
</evidence>
<evidence type="ECO:0000256" key="1">
    <source>
        <dbReference type="ARBA" id="ARBA00000287"/>
    </source>
</evidence>
<evidence type="ECO:0000256" key="9">
    <source>
        <dbReference type="ARBA" id="ARBA00022989"/>
    </source>
</evidence>
<dbReference type="InterPro" id="IPR004533">
    <property type="entry name" value="CDP-diaglyc--ser_O-PTrfase"/>
</dbReference>
<evidence type="ECO:0000256" key="2">
    <source>
        <dbReference type="ARBA" id="ARBA00004127"/>
    </source>
</evidence>
<dbReference type="PANTHER" id="PTHR14269:SF61">
    <property type="entry name" value="CDP-DIACYLGLYCEROL--SERINE O-PHOSPHATIDYLTRANSFERASE"/>
    <property type="match status" value="1"/>
</dbReference>
<keyword evidence="10" id="KW-0443">Lipid metabolism</keyword>
<comment type="catalytic activity">
    <reaction evidence="1">
        <text>a CDP-1,2-diacyl-sn-glycerol + L-serine = a 1,2-diacyl-sn-glycero-3-phospho-L-serine + CMP + H(+)</text>
        <dbReference type="Rhea" id="RHEA:16913"/>
        <dbReference type="ChEBI" id="CHEBI:15378"/>
        <dbReference type="ChEBI" id="CHEBI:33384"/>
        <dbReference type="ChEBI" id="CHEBI:57262"/>
        <dbReference type="ChEBI" id="CHEBI:58332"/>
        <dbReference type="ChEBI" id="CHEBI:60377"/>
        <dbReference type="EC" id="2.7.8.8"/>
    </reaction>
</comment>
<feature type="transmembrane region" description="Helical" evidence="16">
    <location>
        <begin position="33"/>
        <end position="54"/>
    </location>
</feature>
<dbReference type="EMBL" id="JAEDAH010000075">
    <property type="protein sequence ID" value="MCA6064401.1"/>
    <property type="molecule type" value="Genomic_DNA"/>
</dbReference>
<evidence type="ECO:0000256" key="11">
    <source>
        <dbReference type="ARBA" id="ARBA00023136"/>
    </source>
</evidence>
<evidence type="ECO:0000256" key="12">
    <source>
        <dbReference type="ARBA" id="ARBA00023209"/>
    </source>
</evidence>
<keyword evidence="9 16" id="KW-1133">Transmembrane helix</keyword>
<evidence type="ECO:0000313" key="18">
    <source>
        <dbReference type="Proteomes" id="UP000714380"/>
    </source>
</evidence>
<evidence type="ECO:0000256" key="16">
    <source>
        <dbReference type="SAM" id="Phobius"/>
    </source>
</evidence>
<dbReference type="PROSITE" id="PS00379">
    <property type="entry name" value="CDP_ALCOHOL_P_TRANSF"/>
    <property type="match status" value="1"/>
</dbReference>